<dbReference type="InterPro" id="IPR036610">
    <property type="entry name" value="PEBP-like_sf"/>
</dbReference>
<dbReference type="PANTHER" id="PTHR11362">
    <property type="entry name" value="PHOSPHATIDYLETHANOLAMINE-BINDING PROTEIN"/>
    <property type="match status" value="1"/>
</dbReference>
<sequence length="246" mass="27345">MPADVSKWTGPLSLQEVEEQPKHPLRVAYGGVEVDELGKVLTPTQVKNRPTSISWDGLDPGKLYTLVLTDPDAPSRQSPKFRQVGKNEEHDLPDFQGDEGSGHSFCRHEVCNGRKDRACVLFIAVCLGWGMCSVQVLSAVQEWHHFLVVNMKGNDISSGTVLSDYVGSGPPSGTGLHRYVWLVYEQDKPLKCDEPILSNRSGDHRGKFKVAAFRKKYQLGAPLAGTCYQAEWDDYVPKLYEQLSGK</sequence>
<proteinExistence type="predicted"/>
<dbReference type="Pfam" id="PF01161">
    <property type="entry name" value="PBP"/>
    <property type="match status" value="1"/>
</dbReference>
<dbReference type="InterPro" id="IPR008914">
    <property type="entry name" value="PEBP"/>
</dbReference>
<feature type="region of interest" description="Disordered" evidence="1">
    <location>
        <begin position="1"/>
        <end position="22"/>
    </location>
</feature>
<dbReference type="Gene3D" id="3.90.280.10">
    <property type="entry name" value="PEBP-like"/>
    <property type="match status" value="1"/>
</dbReference>
<reference evidence="2 3" key="1">
    <citation type="submission" date="2013-11" db="EMBL/GenBank/DDBJ databases">
        <title>The Damaraland mole rat (Fukomys damarensis) genome and evolution of African mole rats.</title>
        <authorList>
            <person name="Gladyshev V.N."/>
            <person name="Fang X."/>
        </authorList>
    </citation>
    <scope>NUCLEOTIDE SEQUENCE [LARGE SCALE GENOMIC DNA]</scope>
    <source>
        <tissue evidence="2">Liver</tissue>
    </source>
</reference>
<protein>
    <submittedName>
        <fullName evidence="2">Phosphatidylethanolamine-binding protein 1</fullName>
    </submittedName>
</protein>
<dbReference type="GO" id="GO:0043409">
    <property type="term" value="P:negative regulation of MAPK cascade"/>
    <property type="evidence" value="ECO:0007669"/>
    <property type="project" value="TreeGrafter"/>
</dbReference>
<organism evidence="2 3">
    <name type="scientific">Fukomys damarensis</name>
    <name type="common">Damaraland mole rat</name>
    <name type="synonym">Cryptomys damarensis</name>
    <dbReference type="NCBI Taxonomy" id="885580"/>
    <lineage>
        <taxon>Eukaryota</taxon>
        <taxon>Metazoa</taxon>
        <taxon>Chordata</taxon>
        <taxon>Craniata</taxon>
        <taxon>Vertebrata</taxon>
        <taxon>Euteleostomi</taxon>
        <taxon>Mammalia</taxon>
        <taxon>Eutheria</taxon>
        <taxon>Euarchontoglires</taxon>
        <taxon>Glires</taxon>
        <taxon>Rodentia</taxon>
        <taxon>Hystricomorpha</taxon>
        <taxon>Bathyergidae</taxon>
        <taxon>Fukomys</taxon>
    </lineage>
</organism>
<gene>
    <name evidence="2" type="ORF">H920_14992</name>
</gene>
<evidence type="ECO:0000256" key="1">
    <source>
        <dbReference type="SAM" id="MobiDB-lite"/>
    </source>
</evidence>
<dbReference type="AlphaFoldDB" id="A0A091CZW7"/>
<evidence type="ECO:0000313" key="2">
    <source>
        <dbReference type="EMBL" id="KFO23788.1"/>
    </source>
</evidence>
<name>A0A091CZW7_FUKDA</name>
<dbReference type="Proteomes" id="UP000028990">
    <property type="component" value="Unassembled WGS sequence"/>
</dbReference>
<accession>A0A091CZW7</accession>
<dbReference type="CDD" id="cd00866">
    <property type="entry name" value="PEBP_euk"/>
    <property type="match status" value="1"/>
</dbReference>
<keyword evidence="3" id="KW-1185">Reference proteome</keyword>
<dbReference type="InterPro" id="IPR035810">
    <property type="entry name" value="PEBP_euk"/>
</dbReference>
<dbReference type="SUPFAM" id="SSF49777">
    <property type="entry name" value="PEBP-like"/>
    <property type="match status" value="1"/>
</dbReference>
<dbReference type="PANTHER" id="PTHR11362:SF151">
    <property type="entry name" value="PHOSPHATIDYLETHANOLAMINE-BINDING PROTEIN 1"/>
    <property type="match status" value="1"/>
</dbReference>
<evidence type="ECO:0000313" key="3">
    <source>
        <dbReference type="Proteomes" id="UP000028990"/>
    </source>
</evidence>
<dbReference type="EMBL" id="KN123755">
    <property type="protein sequence ID" value="KFO23788.1"/>
    <property type="molecule type" value="Genomic_DNA"/>
</dbReference>